<feature type="compositionally biased region" description="Polar residues" evidence="1">
    <location>
        <begin position="219"/>
        <end position="264"/>
    </location>
</feature>
<evidence type="ECO:0000313" key="3">
    <source>
        <dbReference type="Proteomes" id="UP000624404"/>
    </source>
</evidence>
<dbReference type="AlphaFoldDB" id="A0A8H2ZNI0"/>
<dbReference type="Proteomes" id="UP000624404">
    <property type="component" value="Unassembled WGS sequence"/>
</dbReference>
<feature type="region of interest" description="Disordered" evidence="1">
    <location>
        <begin position="199"/>
        <end position="264"/>
    </location>
</feature>
<dbReference type="OrthoDB" id="3538694at2759"/>
<evidence type="ECO:0000256" key="1">
    <source>
        <dbReference type="SAM" id="MobiDB-lite"/>
    </source>
</evidence>
<keyword evidence="3" id="KW-1185">Reference proteome</keyword>
<evidence type="ECO:0000313" key="2">
    <source>
        <dbReference type="EMBL" id="CAD6444541.1"/>
    </source>
</evidence>
<name>A0A8H2ZNI0_9HELO</name>
<dbReference type="EMBL" id="CAJHIA010000012">
    <property type="protein sequence ID" value="CAD6444541.1"/>
    <property type="molecule type" value="Genomic_DNA"/>
</dbReference>
<proteinExistence type="predicted"/>
<gene>
    <name evidence="2" type="ORF">SCLTRI_LOCUS4333</name>
</gene>
<reference evidence="2" key="1">
    <citation type="submission" date="2020-10" db="EMBL/GenBank/DDBJ databases">
        <authorList>
            <person name="Kusch S."/>
        </authorList>
    </citation>
    <scope>NUCLEOTIDE SEQUENCE</scope>
    <source>
        <strain evidence="2">SwB9</strain>
    </source>
</reference>
<protein>
    <submittedName>
        <fullName evidence="2">B8bcef7f-969b-42f0-8ae4-cfee0c5720dc</fullName>
    </submittedName>
</protein>
<sequence>MSLQPHHIGVGCFLRPDVKCGTKRAGIPCVWNTLEKCQDLNKGLCKCPDACRQDKQGQIHPIVVLTISGDSILYVAMTGTPMDPDLSCTQYSPIGNCFPLDDSTPHPEKYRSRYWLRGPKWEAGTINVARQEGCHGTLELDEHSSLRLPHVYRQTLDRFRAFRGDNSQAMAYRLDESSYYRLMDRLSLHAGNYTSDIAPRALPRQATPPTTTWPPLPPSQINIDSSNSQYLPNGSYRSTRTRNGPSQAQRRSNLGRANNHSPSS</sequence>
<accession>A0A8H2ZNI0</accession>
<comment type="caution">
    <text evidence="2">The sequence shown here is derived from an EMBL/GenBank/DDBJ whole genome shotgun (WGS) entry which is preliminary data.</text>
</comment>
<organism evidence="2 3">
    <name type="scientific">Sclerotinia trifoliorum</name>
    <dbReference type="NCBI Taxonomy" id="28548"/>
    <lineage>
        <taxon>Eukaryota</taxon>
        <taxon>Fungi</taxon>
        <taxon>Dikarya</taxon>
        <taxon>Ascomycota</taxon>
        <taxon>Pezizomycotina</taxon>
        <taxon>Leotiomycetes</taxon>
        <taxon>Helotiales</taxon>
        <taxon>Sclerotiniaceae</taxon>
        <taxon>Sclerotinia</taxon>
    </lineage>
</organism>